<evidence type="ECO:0000313" key="3">
    <source>
        <dbReference type="EMBL" id="GIF03360.1"/>
    </source>
</evidence>
<dbReference type="AlphaFoldDB" id="A0A919N122"/>
<feature type="chain" id="PRO_5039219480" evidence="2">
    <location>
        <begin position="18"/>
        <end position="123"/>
    </location>
</feature>
<feature type="signal peptide" evidence="2">
    <location>
        <begin position="1"/>
        <end position="17"/>
    </location>
</feature>
<proteinExistence type="predicted"/>
<keyword evidence="4" id="KW-1185">Reference proteome</keyword>
<gene>
    <name evidence="3" type="ORF">Asi03nite_08980</name>
</gene>
<protein>
    <submittedName>
        <fullName evidence="3">Uncharacterized protein</fullName>
    </submittedName>
</protein>
<name>A0A919N122_9ACTN</name>
<evidence type="ECO:0000256" key="2">
    <source>
        <dbReference type="SAM" id="SignalP"/>
    </source>
</evidence>
<dbReference type="EMBL" id="BOMW01000009">
    <property type="protein sequence ID" value="GIF03360.1"/>
    <property type="molecule type" value="Genomic_DNA"/>
</dbReference>
<sequence>MCIGAFPLRIIFTAANAEVSTTAPAARVAIRLEPASWWPGLTAKHQATTTPPTITVAESSQNASDSRPVRPGSGWISMATMISPRPMAKQVDWTFPAMAVRVAGSRRSTAPDFCAPSSLITQR</sequence>
<organism evidence="3 4">
    <name type="scientific">Actinoplanes siamensis</name>
    <dbReference type="NCBI Taxonomy" id="1223317"/>
    <lineage>
        <taxon>Bacteria</taxon>
        <taxon>Bacillati</taxon>
        <taxon>Actinomycetota</taxon>
        <taxon>Actinomycetes</taxon>
        <taxon>Micromonosporales</taxon>
        <taxon>Micromonosporaceae</taxon>
        <taxon>Actinoplanes</taxon>
    </lineage>
</organism>
<feature type="compositionally biased region" description="Polar residues" evidence="1">
    <location>
        <begin position="48"/>
        <end position="65"/>
    </location>
</feature>
<dbReference type="RefSeq" id="WP_239102374.1">
    <property type="nucleotide sequence ID" value="NZ_BOMW01000009.1"/>
</dbReference>
<evidence type="ECO:0000256" key="1">
    <source>
        <dbReference type="SAM" id="MobiDB-lite"/>
    </source>
</evidence>
<dbReference type="Proteomes" id="UP000629619">
    <property type="component" value="Unassembled WGS sequence"/>
</dbReference>
<reference evidence="3" key="1">
    <citation type="submission" date="2021-01" db="EMBL/GenBank/DDBJ databases">
        <title>Whole genome shotgun sequence of Actinoplanes siamensis NBRC 109076.</title>
        <authorList>
            <person name="Komaki H."/>
            <person name="Tamura T."/>
        </authorList>
    </citation>
    <scope>NUCLEOTIDE SEQUENCE</scope>
    <source>
        <strain evidence="3">NBRC 109076</strain>
    </source>
</reference>
<accession>A0A919N122</accession>
<feature type="region of interest" description="Disordered" evidence="1">
    <location>
        <begin position="48"/>
        <end position="74"/>
    </location>
</feature>
<keyword evidence="2" id="KW-0732">Signal</keyword>
<comment type="caution">
    <text evidence="3">The sequence shown here is derived from an EMBL/GenBank/DDBJ whole genome shotgun (WGS) entry which is preliminary data.</text>
</comment>
<evidence type="ECO:0000313" key="4">
    <source>
        <dbReference type="Proteomes" id="UP000629619"/>
    </source>
</evidence>